<dbReference type="InterPro" id="IPR043198">
    <property type="entry name" value="Cyclin/Ssn8"/>
</dbReference>
<keyword evidence="3" id="KW-1185">Reference proteome</keyword>
<dbReference type="PANTHER" id="PTHR10026">
    <property type="entry name" value="CYCLIN"/>
    <property type="match status" value="1"/>
</dbReference>
<comment type="caution">
    <text evidence="2">The sequence shown here is derived from an EMBL/GenBank/DDBJ whole genome shotgun (WGS) entry which is preliminary data.</text>
</comment>
<reference evidence="2 3" key="1">
    <citation type="submission" date="2024-10" db="EMBL/GenBank/DDBJ databases">
        <title>Updated reference genomes for cyclostephanoid diatoms.</title>
        <authorList>
            <person name="Roberts W.R."/>
            <person name="Alverson A.J."/>
        </authorList>
    </citation>
    <scope>NUCLEOTIDE SEQUENCE [LARGE SCALE GENOMIC DNA]</scope>
    <source>
        <strain evidence="2 3">AJA010-31</strain>
    </source>
</reference>
<feature type="region of interest" description="Disordered" evidence="1">
    <location>
        <begin position="1"/>
        <end position="23"/>
    </location>
</feature>
<proteinExistence type="predicted"/>
<dbReference type="Proteomes" id="UP001530400">
    <property type="component" value="Unassembled WGS sequence"/>
</dbReference>
<evidence type="ECO:0000313" key="3">
    <source>
        <dbReference type="Proteomes" id="UP001530400"/>
    </source>
</evidence>
<evidence type="ECO:0000256" key="1">
    <source>
        <dbReference type="SAM" id="MobiDB-lite"/>
    </source>
</evidence>
<dbReference type="EMBL" id="JALLPJ020001396">
    <property type="protein sequence ID" value="KAL3765778.1"/>
    <property type="molecule type" value="Genomic_DNA"/>
</dbReference>
<gene>
    <name evidence="2" type="ORF">ACHAWO_011725</name>
</gene>
<dbReference type="SUPFAM" id="SSF47954">
    <property type="entry name" value="Cyclin-like"/>
    <property type="match status" value="1"/>
</dbReference>
<protein>
    <recommendedName>
        <fullName evidence="4">Cyclin N-terminal domain-containing protein</fullName>
    </recommendedName>
</protein>
<sequence>MDLRAPLPPEHARGSGSSQSTQHDEITRHLLCRMFVSSQMMELGSESTFTGLILFHRYVRHFYCLVEEQQQSEQKSQLQDAAQELVQIRQHLGKVAASCLFLGCKMSEEPRRIRDVINLSSVLGFTECDQSDDVNNYDQKSPIVIKEVAEPPPLDEKYWKAKEEIVSTEQLVLRMLKFDTVVCHPHRCVLIVMDTLGFGTGKDKSNSTDCDANKANTFLTPDQSDRVINDAWRLLNEASLDIRSEVLTCSVTVLACAAIQVAADGLKLHATTVATKDDEELQSRINLPESWWRALDINTSEIRTAISSFQKMARS</sequence>
<evidence type="ECO:0008006" key="4">
    <source>
        <dbReference type="Google" id="ProtNLM"/>
    </source>
</evidence>
<organism evidence="2 3">
    <name type="scientific">Cyclotella atomus</name>
    <dbReference type="NCBI Taxonomy" id="382360"/>
    <lineage>
        <taxon>Eukaryota</taxon>
        <taxon>Sar</taxon>
        <taxon>Stramenopiles</taxon>
        <taxon>Ochrophyta</taxon>
        <taxon>Bacillariophyta</taxon>
        <taxon>Coscinodiscophyceae</taxon>
        <taxon>Thalassiosirophycidae</taxon>
        <taxon>Stephanodiscales</taxon>
        <taxon>Stephanodiscaceae</taxon>
        <taxon>Cyclotella</taxon>
    </lineage>
</organism>
<accession>A0ABD3MPT6</accession>
<dbReference type="Gene3D" id="1.10.472.10">
    <property type="entry name" value="Cyclin-like"/>
    <property type="match status" value="2"/>
</dbReference>
<name>A0ABD3MPT6_9STRA</name>
<dbReference type="InterPro" id="IPR036915">
    <property type="entry name" value="Cyclin-like_sf"/>
</dbReference>
<dbReference type="AlphaFoldDB" id="A0ABD3MPT6"/>
<evidence type="ECO:0000313" key="2">
    <source>
        <dbReference type="EMBL" id="KAL3765778.1"/>
    </source>
</evidence>